<dbReference type="InterPro" id="IPR036390">
    <property type="entry name" value="WH_DNA-bd_sf"/>
</dbReference>
<proteinExistence type="predicted"/>
<dbReference type="Proteomes" id="UP001221189">
    <property type="component" value="Unassembled WGS sequence"/>
</dbReference>
<evidence type="ECO:0000256" key="4">
    <source>
        <dbReference type="SAM" id="MobiDB-lite"/>
    </source>
</evidence>
<dbReference type="PANTHER" id="PTHR30154">
    <property type="entry name" value="LEUCINE-RESPONSIVE REGULATORY PROTEIN"/>
    <property type="match status" value="1"/>
</dbReference>
<evidence type="ECO:0000256" key="1">
    <source>
        <dbReference type="ARBA" id="ARBA00023015"/>
    </source>
</evidence>
<reference evidence="6 7" key="1">
    <citation type="submission" date="2022-10" db="EMBL/GenBank/DDBJ databases">
        <title>Paucibacter sp. hw1 Genome sequencing.</title>
        <authorList>
            <person name="Park S."/>
        </authorList>
    </citation>
    <scope>NUCLEOTIDE SEQUENCE [LARGE SCALE GENOMIC DNA]</scope>
    <source>
        <strain evidence="7">hw1</strain>
    </source>
</reference>
<name>A0ABT5KIF9_9BURK</name>
<protein>
    <submittedName>
        <fullName evidence="6">Lrp/AsnC family transcriptional regulator</fullName>
    </submittedName>
</protein>
<dbReference type="Gene3D" id="1.10.10.10">
    <property type="entry name" value="Winged helix-like DNA-binding domain superfamily/Winged helix DNA-binding domain"/>
    <property type="match status" value="1"/>
</dbReference>
<accession>A0ABT5KIF9</accession>
<dbReference type="InterPro" id="IPR036388">
    <property type="entry name" value="WH-like_DNA-bd_sf"/>
</dbReference>
<dbReference type="Gene3D" id="3.30.70.920">
    <property type="match status" value="1"/>
</dbReference>
<organism evidence="6 7">
    <name type="scientific">Roseateles albus</name>
    <dbReference type="NCBI Taxonomy" id="2987525"/>
    <lineage>
        <taxon>Bacteria</taxon>
        <taxon>Pseudomonadati</taxon>
        <taxon>Pseudomonadota</taxon>
        <taxon>Betaproteobacteria</taxon>
        <taxon>Burkholderiales</taxon>
        <taxon>Sphaerotilaceae</taxon>
        <taxon>Roseateles</taxon>
    </lineage>
</organism>
<dbReference type="InterPro" id="IPR019887">
    <property type="entry name" value="Tscrpt_reg_AsnC/Lrp_C"/>
</dbReference>
<gene>
    <name evidence="6" type="ORF">PRZ03_18965</name>
</gene>
<evidence type="ECO:0000256" key="2">
    <source>
        <dbReference type="ARBA" id="ARBA00023125"/>
    </source>
</evidence>
<keyword evidence="7" id="KW-1185">Reference proteome</keyword>
<dbReference type="EMBL" id="JAQQXT010000013">
    <property type="protein sequence ID" value="MDC8773661.1"/>
    <property type="molecule type" value="Genomic_DNA"/>
</dbReference>
<dbReference type="SUPFAM" id="SSF46785">
    <property type="entry name" value="Winged helix' DNA-binding domain"/>
    <property type="match status" value="1"/>
</dbReference>
<evidence type="ECO:0000313" key="6">
    <source>
        <dbReference type="EMBL" id="MDC8773661.1"/>
    </source>
</evidence>
<evidence type="ECO:0000256" key="3">
    <source>
        <dbReference type="ARBA" id="ARBA00023163"/>
    </source>
</evidence>
<dbReference type="PRINTS" id="PR00033">
    <property type="entry name" value="HTHASNC"/>
</dbReference>
<dbReference type="PROSITE" id="PS50956">
    <property type="entry name" value="HTH_ASNC_2"/>
    <property type="match status" value="1"/>
</dbReference>
<dbReference type="PANTHER" id="PTHR30154:SF53">
    <property type="entry name" value="HTH-TYPE TRANSCRIPTIONAL REGULATOR LRPC"/>
    <property type="match status" value="1"/>
</dbReference>
<evidence type="ECO:0000313" key="7">
    <source>
        <dbReference type="Proteomes" id="UP001221189"/>
    </source>
</evidence>
<dbReference type="InterPro" id="IPR019888">
    <property type="entry name" value="Tscrpt_reg_AsnC-like"/>
</dbReference>
<sequence>MDNSDFDSHDHRILAELQADARLPMAELGRRVHLSQPAVTERVRKLEDLGVISGYQAIVNSAKLGYAMRAVIRVGRCDESRVLRALEASPEVLTAYNVTGEDSWILEIAVRDVAHLDQVLQRYCQLAQTSTAIILKVLREHAPLRPAPPLELDPSEAPSASASKQKKTRRSGSV</sequence>
<feature type="region of interest" description="Disordered" evidence="4">
    <location>
        <begin position="146"/>
        <end position="174"/>
    </location>
</feature>
<feature type="compositionally biased region" description="Basic residues" evidence="4">
    <location>
        <begin position="164"/>
        <end position="174"/>
    </location>
</feature>
<keyword evidence="1" id="KW-0805">Transcription regulation</keyword>
<dbReference type="InterPro" id="IPR011008">
    <property type="entry name" value="Dimeric_a/b-barrel"/>
</dbReference>
<dbReference type="SMART" id="SM00344">
    <property type="entry name" value="HTH_ASNC"/>
    <property type="match status" value="1"/>
</dbReference>
<feature type="domain" description="HTH asnC-type" evidence="5">
    <location>
        <begin position="6"/>
        <end position="67"/>
    </location>
</feature>
<dbReference type="SUPFAM" id="SSF54909">
    <property type="entry name" value="Dimeric alpha+beta barrel"/>
    <property type="match status" value="1"/>
</dbReference>
<dbReference type="Pfam" id="PF13404">
    <property type="entry name" value="HTH_AsnC-type"/>
    <property type="match status" value="1"/>
</dbReference>
<keyword evidence="2" id="KW-0238">DNA-binding</keyword>
<dbReference type="InterPro" id="IPR000485">
    <property type="entry name" value="AsnC-type_HTH_dom"/>
</dbReference>
<comment type="caution">
    <text evidence="6">The sequence shown here is derived from an EMBL/GenBank/DDBJ whole genome shotgun (WGS) entry which is preliminary data.</text>
</comment>
<dbReference type="Pfam" id="PF01037">
    <property type="entry name" value="AsnC_trans_reg"/>
    <property type="match status" value="1"/>
</dbReference>
<keyword evidence="3" id="KW-0804">Transcription</keyword>
<dbReference type="RefSeq" id="WP_273601823.1">
    <property type="nucleotide sequence ID" value="NZ_JAQQXT010000013.1"/>
</dbReference>
<evidence type="ECO:0000259" key="5">
    <source>
        <dbReference type="PROSITE" id="PS50956"/>
    </source>
</evidence>